<dbReference type="InterPro" id="IPR005532">
    <property type="entry name" value="SUMF_dom"/>
</dbReference>
<dbReference type="PROSITE" id="PS51257">
    <property type="entry name" value="PROKAR_LIPOPROTEIN"/>
    <property type="match status" value="1"/>
</dbReference>
<dbReference type="EMBL" id="CP011125">
    <property type="protein sequence ID" value="AKF02990.1"/>
    <property type="molecule type" value="Genomic_DNA"/>
</dbReference>
<dbReference type="Pfam" id="PF11617">
    <property type="entry name" value="Cu-binding_MopE"/>
    <property type="match status" value="9"/>
</dbReference>
<dbReference type="SUPFAM" id="SSF56436">
    <property type="entry name" value="C-type lectin-like"/>
    <property type="match status" value="1"/>
</dbReference>
<sequence length="798" mass="79632">MGRVLAIAALGGSLTACELDPYCFTCVGVADGGDVDAGDAAPHDGGLDAWVALDAAIDAGEEPDGCVGGAVERCNELDDDCDGRTDEGVDTSTSLEHCGACGARCAPIGAFGACVAGACTIESCDVGRVDLDGDPANGCEYRCLPSDERDARCDRRDDDCDGTIDEDFDLAADPANCGACGRVCRAAHAAASCVDGACALGACEPGHHDLDRVSTNGCEYACTPAVPATESCNLRDDDCDGRVDEGDPGGGGACGSDAGECASGTLRCVSGALTCTGGVSTTTEVCNGDDDDCDGSTDEGNPEGGRYCGSGEGACEPGREQCTSGALVCVGAVGPSTERCNAIDDDCDARLDEGNPGGGASCGTDTGACTAGALSCVGGALSCAGATGPALEVCNGADDDCNGTVDDGFALAIDPRNCGTCGRVCTFTNAVATCSAGSCAIGPCLPGYVDADRNPANGCELACSIAGAELCNGRDDDCDTRVDEGVAAPAALCNPNGVCAGTTARCAGAAGWTCDYPATHQASETRCDGLDNDCNGRVDDPFPQVGTSCSNGELGACRRTGSYVCNATGSAAVCTAPAGGGGSAETCNDRDDDCDGRLDEGAPGQWTPISGAFGTRWVMAYEASRPDASATSAGSASHRVCSEPGRRPWVNVTYAQAQAACASVGARLCTEGEWERACETSAGSACTWSYASGCSTFSASTCNGNENDTGSASGDQDDVLATGARAMCYASWGSARVYDLSGNVAEWTERRAAGVNPLRGGSSTSPSGGTTCQFDFVVAGDAYATPGVGFRCCRTSAP</sequence>
<feature type="domain" description="Sulfatase-modifying factor enzyme-like" evidence="1">
    <location>
        <begin position="635"/>
        <end position="764"/>
    </location>
</feature>
<evidence type="ECO:0000313" key="3">
    <source>
        <dbReference type="Proteomes" id="UP000034883"/>
    </source>
</evidence>
<organism evidence="2 3">
    <name type="scientific">Sandaracinus amylolyticus</name>
    <dbReference type="NCBI Taxonomy" id="927083"/>
    <lineage>
        <taxon>Bacteria</taxon>
        <taxon>Pseudomonadati</taxon>
        <taxon>Myxococcota</taxon>
        <taxon>Polyangia</taxon>
        <taxon>Polyangiales</taxon>
        <taxon>Sandaracinaceae</taxon>
        <taxon>Sandaracinus</taxon>
    </lineage>
</organism>
<dbReference type="AlphaFoldDB" id="A0A0F6VYX3"/>
<accession>A0A0F6VYX3</accession>
<gene>
    <name evidence="2" type="ORF">DB32_000138</name>
</gene>
<dbReference type="InterPro" id="IPR042095">
    <property type="entry name" value="SUMF_sf"/>
</dbReference>
<dbReference type="KEGG" id="samy:DB32_000138"/>
<dbReference type="STRING" id="927083.DB32_000138"/>
<dbReference type="InterPro" id="IPR021655">
    <property type="entry name" value="Put_metal-bd"/>
</dbReference>
<evidence type="ECO:0000259" key="1">
    <source>
        <dbReference type="Pfam" id="PF03781"/>
    </source>
</evidence>
<reference evidence="2 3" key="1">
    <citation type="submission" date="2015-03" db="EMBL/GenBank/DDBJ databases">
        <title>Genome assembly of Sandaracinus amylolyticus DSM 53668.</title>
        <authorList>
            <person name="Sharma G."/>
            <person name="Subramanian S."/>
        </authorList>
    </citation>
    <scope>NUCLEOTIDE SEQUENCE [LARGE SCALE GENOMIC DNA]</scope>
    <source>
        <strain evidence="2 3">DSM 53668</strain>
    </source>
</reference>
<dbReference type="Pfam" id="PF03781">
    <property type="entry name" value="FGE-sulfatase"/>
    <property type="match status" value="1"/>
</dbReference>
<evidence type="ECO:0000313" key="2">
    <source>
        <dbReference type="EMBL" id="AKF02990.1"/>
    </source>
</evidence>
<dbReference type="Gene3D" id="3.90.1580.10">
    <property type="entry name" value="paralog of FGE (formylglycine-generating enzyme)"/>
    <property type="match status" value="1"/>
</dbReference>
<protein>
    <recommendedName>
        <fullName evidence="1">Sulfatase-modifying factor enzyme-like domain-containing protein</fullName>
    </recommendedName>
</protein>
<dbReference type="Proteomes" id="UP000034883">
    <property type="component" value="Chromosome"/>
</dbReference>
<proteinExistence type="predicted"/>
<dbReference type="InterPro" id="IPR016187">
    <property type="entry name" value="CTDL_fold"/>
</dbReference>
<name>A0A0F6VYX3_9BACT</name>
<keyword evidence="3" id="KW-1185">Reference proteome</keyword>